<dbReference type="SUPFAM" id="SSF56672">
    <property type="entry name" value="DNA/RNA polymerases"/>
    <property type="match status" value="1"/>
</dbReference>
<dbReference type="PANTHER" id="PTHR10133">
    <property type="entry name" value="DNA POLYMERASE I"/>
    <property type="match status" value="1"/>
</dbReference>
<keyword evidence="6" id="KW-0227">DNA damage</keyword>
<dbReference type="InterPro" id="IPR002421">
    <property type="entry name" value="5-3_exonuclease"/>
</dbReference>
<dbReference type="Pfam" id="PF02739">
    <property type="entry name" value="5_3_exonuc_N"/>
    <property type="match status" value="1"/>
</dbReference>
<dbReference type="PANTHER" id="PTHR10133:SF27">
    <property type="entry name" value="DNA POLYMERASE NU"/>
    <property type="match status" value="1"/>
</dbReference>
<keyword evidence="4" id="KW-0548">Nucleotidyltransferase</keyword>
<dbReference type="FunFam" id="1.10.150.20:FF:000003">
    <property type="entry name" value="DNA polymerase I"/>
    <property type="match status" value="1"/>
</dbReference>
<evidence type="ECO:0000256" key="6">
    <source>
        <dbReference type="ARBA" id="ARBA00022763"/>
    </source>
</evidence>
<evidence type="ECO:0000259" key="12">
    <source>
        <dbReference type="SMART" id="SM00482"/>
    </source>
</evidence>
<protein>
    <recommendedName>
        <fullName evidence="2">DNA-directed DNA polymerase</fullName>
        <ecNumber evidence="2">2.7.7.7</ecNumber>
    </recommendedName>
</protein>
<evidence type="ECO:0000256" key="4">
    <source>
        <dbReference type="ARBA" id="ARBA00022695"/>
    </source>
</evidence>
<evidence type="ECO:0000256" key="2">
    <source>
        <dbReference type="ARBA" id="ARBA00012417"/>
    </source>
</evidence>
<dbReference type="GO" id="GO:0003887">
    <property type="term" value="F:DNA-directed DNA polymerase activity"/>
    <property type="evidence" value="ECO:0007669"/>
    <property type="project" value="UniProtKB-KW"/>
</dbReference>
<dbReference type="Pfam" id="PF01367">
    <property type="entry name" value="5_3_exonuc"/>
    <property type="match status" value="1"/>
</dbReference>
<dbReference type="Gene3D" id="3.40.50.1010">
    <property type="entry name" value="5'-nuclease"/>
    <property type="match status" value="1"/>
</dbReference>
<keyword evidence="9" id="KW-0234">DNA repair</keyword>
<evidence type="ECO:0000313" key="14">
    <source>
        <dbReference type="Proteomes" id="UP000229784"/>
    </source>
</evidence>
<dbReference type="SUPFAM" id="SSF47807">
    <property type="entry name" value="5' to 3' exonuclease, C-terminal subdomain"/>
    <property type="match status" value="1"/>
</dbReference>
<dbReference type="CDD" id="cd09898">
    <property type="entry name" value="H3TH_53EXO"/>
    <property type="match status" value="1"/>
</dbReference>
<dbReference type="Proteomes" id="UP000229784">
    <property type="component" value="Unassembled WGS sequence"/>
</dbReference>
<keyword evidence="8" id="KW-0238">DNA-binding</keyword>
<dbReference type="InterPro" id="IPR036279">
    <property type="entry name" value="5-3_exonuclease_C_sf"/>
</dbReference>
<dbReference type="EMBL" id="PEXQ01000050">
    <property type="protein sequence ID" value="PIU15134.1"/>
    <property type="molecule type" value="Genomic_DNA"/>
</dbReference>
<reference evidence="14" key="1">
    <citation type="submission" date="2017-09" db="EMBL/GenBank/DDBJ databases">
        <title>Depth-based differentiation of microbial function through sediment-hosted aquifers and enrichment of novel symbionts in the deep terrestrial subsurface.</title>
        <authorList>
            <person name="Probst A.J."/>
            <person name="Ladd B."/>
            <person name="Jarett J.K."/>
            <person name="Geller-Mcgrath D.E."/>
            <person name="Sieber C.M.K."/>
            <person name="Emerson J.B."/>
            <person name="Anantharaman K."/>
            <person name="Thomas B.C."/>
            <person name="Malmstrom R."/>
            <person name="Stieglmeier M."/>
            <person name="Klingl A."/>
            <person name="Woyke T."/>
            <person name="Ryan C.M."/>
            <person name="Banfield J.F."/>
        </authorList>
    </citation>
    <scope>NUCLEOTIDE SEQUENCE [LARGE SCALE GENOMIC DNA]</scope>
</reference>
<evidence type="ECO:0000259" key="11">
    <source>
        <dbReference type="SMART" id="SM00475"/>
    </source>
</evidence>
<proteinExistence type="inferred from homology"/>
<dbReference type="FunFam" id="1.10.150.20:FF:000002">
    <property type="entry name" value="DNA polymerase I"/>
    <property type="match status" value="1"/>
</dbReference>
<feature type="domain" description="5'-3' exonuclease" evidence="11">
    <location>
        <begin position="5"/>
        <end position="274"/>
    </location>
</feature>
<gene>
    <name evidence="13" type="ORF">COT20_02095</name>
</gene>
<dbReference type="Pfam" id="PF00476">
    <property type="entry name" value="DNA_pol_A"/>
    <property type="match status" value="1"/>
</dbReference>
<keyword evidence="3" id="KW-0808">Transferase</keyword>
<dbReference type="EC" id="2.7.7.7" evidence="2"/>
<keyword evidence="5" id="KW-0235">DNA replication</keyword>
<evidence type="ECO:0000256" key="3">
    <source>
        <dbReference type="ARBA" id="ARBA00022679"/>
    </source>
</evidence>
<dbReference type="AlphaFoldDB" id="A0A2M6XUE2"/>
<accession>A0A2M6XUE2</accession>
<evidence type="ECO:0000256" key="8">
    <source>
        <dbReference type="ARBA" id="ARBA00023125"/>
    </source>
</evidence>
<dbReference type="InterPro" id="IPR020046">
    <property type="entry name" value="5-3_exonucl_a-hlix_arch_N"/>
</dbReference>
<sequence length="747" mass="84462">MLETKKFLIIDGNAIVHRAYHALPPLKTKGGEIVNAVYGFCLMFLKALNEIKPDFVAACFDVKEPTFRHKQFKDYKAKRKKAPEELYSQIELVKDVLGAFSVPVFEKPGYEADDLIATICFLAQKKQPVSPEIIILSGDMDNLQLVSENVKVYTMRKGLKDTVLYGPREVQERYDGLLPEQVVDYKALRGDSSDNIPGIAGIGEKTAIQILLAFGTLENLYKEVEAKSKKSQDIKPSLLQKIKQNKKQAFISQKLAQMDNKVPINFIFEETEFGKHNEEKIKAVFKKLEFFSLMEKFLAAPDMAQESKKTKNNQNDLFGSSSQANQGIEEEIKELEKSGVLSPNLAKLELALGPVVKKMEKNGILVDFKKLKQLSLDFEKEIEKLEGCIFKMSGQEFNLNSPSQLSEVLFNKLGVSTLGIRKTPGGAISTNAEELKKLTNKHPIINLICEYREIFKLKTGFVDALPRMISPKDGRIHPHFHQLGTETGRMSCSEPNLQNIPVKTVLGKKIRQCFIPEKGFIFLSADYSQMDFRVAASLSCDEKMLEFLRQGKDIHLMTASLILKIKESDVSPEQRALAKTLNYGVLYGLGPFGFANRTGLAFKDAKQFIAQYFETFQGIAEFVKKTIRETKEKEFSSTMFGRKRFLPEINSRDPRLRAQAERIARNFPVQGGAADIMKMAMAGLSEKKILNKNCRLLLQLHDELLFEIKEDEIEKPKTMIKQIMEQAAKIEVPLKAQIKTGKNWGEV</sequence>
<dbReference type="Gene3D" id="1.20.1060.10">
    <property type="entry name" value="Taq DNA Polymerase, Chain T, domain 4"/>
    <property type="match status" value="1"/>
</dbReference>
<comment type="similarity">
    <text evidence="1">Belongs to the DNA polymerase type-A family.</text>
</comment>
<dbReference type="SMART" id="SM00279">
    <property type="entry name" value="HhH2"/>
    <property type="match status" value="1"/>
</dbReference>
<comment type="caution">
    <text evidence="13">The sequence shown here is derived from an EMBL/GenBank/DDBJ whole genome shotgun (WGS) entry which is preliminary data.</text>
</comment>
<evidence type="ECO:0000256" key="9">
    <source>
        <dbReference type="ARBA" id="ARBA00023204"/>
    </source>
</evidence>
<dbReference type="SMART" id="SM00475">
    <property type="entry name" value="53EXOc"/>
    <property type="match status" value="1"/>
</dbReference>
<dbReference type="InterPro" id="IPR020045">
    <property type="entry name" value="DNA_polI_H3TH"/>
</dbReference>
<dbReference type="SMART" id="SM00482">
    <property type="entry name" value="POLAc"/>
    <property type="match status" value="1"/>
</dbReference>
<evidence type="ECO:0000256" key="10">
    <source>
        <dbReference type="ARBA" id="ARBA00049244"/>
    </source>
</evidence>
<evidence type="ECO:0000256" key="5">
    <source>
        <dbReference type="ARBA" id="ARBA00022705"/>
    </source>
</evidence>
<dbReference type="CDD" id="cd08637">
    <property type="entry name" value="DNA_pol_A_pol_I_C"/>
    <property type="match status" value="1"/>
</dbReference>
<dbReference type="GO" id="GO:0008409">
    <property type="term" value="F:5'-3' exonuclease activity"/>
    <property type="evidence" value="ECO:0007669"/>
    <property type="project" value="InterPro"/>
</dbReference>
<evidence type="ECO:0000256" key="7">
    <source>
        <dbReference type="ARBA" id="ARBA00022932"/>
    </source>
</evidence>
<evidence type="ECO:0000256" key="1">
    <source>
        <dbReference type="ARBA" id="ARBA00007705"/>
    </source>
</evidence>
<dbReference type="InterPro" id="IPR002298">
    <property type="entry name" value="DNA_polymerase_A"/>
</dbReference>
<dbReference type="CDD" id="cd09859">
    <property type="entry name" value="PIN_53EXO"/>
    <property type="match status" value="1"/>
</dbReference>
<dbReference type="Gene3D" id="1.10.150.20">
    <property type="entry name" value="5' to 3' exonuclease, C-terminal subdomain"/>
    <property type="match status" value="2"/>
</dbReference>
<name>A0A2M6XUE2_9BACT</name>
<comment type="catalytic activity">
    <reaction evidence="10">
        <text>DNA(n) + a 2'-deoxyribonucleoside 5'-triphosphate = DNA(n+1) + diphosphate</text>
        <dbReference type="Rhea" id="RHEA:22508"/>
        <dbReference type="Rhea" id="RHEA-COMP:17339"/>
        <dbReference type="Rhea" id="RHEA-COMP:17340"/>
        <dbReference type="ChEBI" id="CHEBI:33019"/>
        <dbReference type="ChEBI" id="CHEBI:61560"/>
        <dbReference type="ChEBI" id="CHEBI:173112"/>
        <dbReference type="EC" id="2.7.7.7"/>
    </reaction>
</comment>
<dbReference type="InterPro" id="IPR001098">
    <property type="entry name" value="DNA-dir_DNA_pol_A_palm_dom"/>
</dbReference>
<evidence type="ECO:0000313" key="13">
    <source>
        <dbReference type="EMBL" id="PIU15134.1"/>
    </source>
</evidence>
<dbReference type="SUPFAM" id="SSF88723">
    <property type="entry name" value="PIN domain-like"/>
    <property type="match status" value="1"/>
</dbReference>
<dbReference type="GO" id="GO:0003677">
    <property type="term" value="F:DNA binding"/>
    <property type="evidence" value="ECO:0007669"/>
    <property type="project" value="UniProtKB-KW"/>
</dbReference>
<feature type="domain" description="DNA-directed DNA polymerase family A palm" evidence="12">
    <location>
        <begin position="507"/>
        <end position="712"/>
    </location>
</feature>
<dbReference type="InterPro" id="IPR043502">
    <property type="entry name" value="DNA/RNA_pol_sf"/>
</dbReference>
<keyword evidence="7" id="KW-0239">DNA-directed DNA polymerase</keyword>
<dbReference type="InterPro" id="IPR029060">
    <property type="entry name" value="PIN-like_dom_sf"/>
</dbReference>
<dbReference type="FunFam" id="1.20.1060.10:FF:000001">
    <property type="entry name" value="DNA polymerase I"/>
    <property type="match status" value="1"/>
</dbReference>
<dbReference type="InterPro" id="IPR008918">
    <property type="entry name" value="HhH2"/>
</dbReference>
<dbReference type="PRINTS" id="PR00868">
    <property type="entry name" value="DNAPOLI"/>
</dbReference>
<organism evidence="13 14">
    <name type="scientific">bacterium (Candidatus Gribaldobacteria) CG08_land_8_20_14_0_20_39_15</name>
    <dbReference type="NCBI Taxonomy" id="2014273"/>
    <lineage>
        <taxon>Bacteria</taxon>
        <taxon>Candidatus Gribaldobacteria</taxon>
    </lineage>
</organism>
<dbReference type="GO" id="GO:0006302">
    <property type="term" value="P:double-strand break repair"/>
    <property type="evidence" value="ECO:0007669"/>
    <property type="project" value="TreeGrafter"/>
</dbReference>
<dbReference type="GO" id="GO:0006261">
    <property type="term" value="P:DNA-templated DNA replication"/>
    <property type="evidence" value="ECO:0007669"/>
    <property type="project" value="InterPro"/>
</dbReference>
<dbReference type="Gene3D" id="3.30.70.370">
    <property type="match status" value="1"/>
</dbReference>